<reference evidence="4 5" key="1">
    <citation type="submission" date="2022-11" db="EMBL/GenBank/DDBJ databases">
        <title>Study of microbial diversity in lake waters.</title>
        <authorList>
            <person name="Zhang J."/>
        </authorList>
    </citation>
    <scope>NUCLEOTIDE SEQUENCE [LARGE SCALE GENOMIC DNA]</scope>
    <source>
        <strain evidence="4 5">DT12</strain>
    </source>
</reference>
<dbReference type="InterPro" id="IPR009057">
    <property type="entry name" value="Homeodomain-like_sf"/>
</dbReference>
<evidence type="ECO:0000256" key="2">
    <source>
        <dbReference type="PROSITE-ProRule" id="PRU00335"/>
    </source>
</evidence>
<evidence type="ECO:0000259" key="3">
    <source>
        <dbReference type="PROSITE" id="PS50977"/>
    </source>
</evidence>
<sequence length="226" mass="25910">MSNGCKPIPSRVLDPQLVEARRLQIVQAAVVLFVEKGFHKTTTREIAKASGLGIGTLYEYIQSKEDVLYLVCAYIHGEVEHRLAEVRDASRSGREWLATSIRRFFHCVDELQDYVLLIYQETKSLPKERMHPVLEREEALVHLFEEILERGRADGSIPIDAASVKLIAHNIVVLGQMWTFRRWALHRHYTLEEYTERQISLLLQEIRARELEGTQGSQGSQGEGKS</sequence>
<feature type="domain" description="HTH tetR-type" evidence="3">
    <location>
        <begin position="19"/>
        <end position="79"/>
    </location>
</feature>
<comment type="caution">
    <text evidence="4">The sequence shown here is derived from an EMBL/GenBank/DDBJ whole genome shotgun (WGS) entry which is preliminary data.</text>
</comment>
<dbReference type="Proteomes" id="UP001208017">
    <property type="component" value="Unassembled WGS sequence"/>
</dbReference>
<dbReference type="EMBL" id="JAPMLT010000003">
    <property type="protein sequence ID" value="MCX7569914.1"/>
    <property type="molecule type" value="Genomic_DNA"/>
</dbReference>
<protein>
    <submittedName>
        <fullName evidence="4">TetR/AcrR family transcriptional regulator</fullName>
    </submittedName>
</protein>
<dbReference type="InterPro" id="IPR036271">
    <property type="entry name" value="Tet_transcr_reg_TetR-rel_C_sf"/>
</dbReference>
<keyword evidence="1 2" id="KW-0238">DNA-binding</keyword>
<dbReference type="PRINTS" id="PR00455">
    <property type="entry name" value="HTHTETR"/>
</dbReference>
<proteinExistence type="predicted"/>
<dbReference type="Pfam" id="PF00440">
    <property type="entry name" value="TetR_N"/>
    <property type="match status" value="1"/>
</dbReference>
<dbReference type="SUPFAM" id="SSF46689">
    <property type="entry name" value="Homeodomain-like"/>
    <property type="match status" value="1"/>
</dbReference>
<name>A0ABT3X5C9_9BACL</name>
<dbReference type="RefSeq" id="WP_267151163.1">
    <property type="nucleotide sequence ID" value="NZ_JAPMLT010000003.1"/>
</dbReference>
<dbReference type="InterPro" id="IPR041490">
    <property type="entry name" value="KstR2_TetR_C"/>
</dbReference>
<dbReference type="Gene3D" id="1.10.357.10">
    <property type="entry name" value="Tetracycline Repressor, domain 2"/>
    <property type="match status" value="1"/>
</dbReference>
<dbReference type="PANTHER" id="PTHR30055:SF226">
    <property type="entry name" value="HTH-TYPE TRANSCRIPTIONAL REGULATOR PKSA"/>
    <property type="match status" value="1"/>
</dbReference>
<dbReference type="InterPro" id="IPR001647">
    <property type="entry name" value="HTH_TetR"/>
</dbReference>
<dbReference type="InterPro" id="IPR050109">
    <property type="entry name" value="HTH-type_TetR-like_transc_reg"/>
</dbReference>
<evidence type="ECO:0000256" key="1">
    <source>
        <dbReference type="ARBA" id="ARBA00023125"/>
    </source>
</evidence>
<organism evidence="4 5">
    <name type="scientific">Tumebacillus lacus</name>
    <dbReference type="NCBI Taxonomy" id="2995335"/>
    <lineage>
        <taxon>Bacteria</taxon>
        <taxon>Bacillati</taxon>
        <taxon>Bacillota</taxon>
        <taxon>Bacilli</taxon>
        <taxon>Bacillales</taxon>
        <taxon>Alicyclobacillaceae</taxon>
        <taxon>Tumebacillus</taxon>
    </lineage>
</organism>
<evidence type="ECO:0000313" key="4">
    <source>
        <dbReference type="EMBL" id="MCX7569914.1"/>
    </source>
</evidence>
<gene>
    <name evidence="4" type="ORF">OS242_08045</name>
</gene>
<dbReference type="Pfam" id="PF17932">
    <property type="entry name" value="TetR_C_24"/>
    <property type="match status" value="1"/>
</dbReference>
<evidence type="ECO:0000313" key="5">
    <source>
        <dbReference type="Proteomes" id="UP001208017"/>
    </source>
</evidence>
<dbReference type="PANTHER" id="PTHR30055">
    <property type="entry name" value="HTH-TYPE TRANSCRIPTIONAL REGULATOR RUTR"/>
    <property type="match status" value="1"/>
</dbReference>
<dbReference type="SUPFAM" id="SSF48498">
    <property type="entry name" value="Tetracyclin repressor-like, C-terminal domain"/>
    <property type="match status" value="1"/>
</dbReference>
<dbReference type="PROSITE" id="PS50977">
    <property type="entry name" value="HTH_TETR_2"/>
    <property type="match status" value="1"/>
</dbReference>
<feature type="DNA-binding region" description="H-T-H motif" evidence="2">
    <location>
        <begin position="42"/>
        <end position="61"/>
    </location>
</feature>
<keyword evidence="5" id="KW-1185">Reference proteome</keyword>
<dbReference type="Gene3D" id="1.10.10.60">
    <property type="entry name" value="Homeodomain-like"/>
    <property type="match status" value="1"/>
</dbReference>
<accession>A0ABT3X5C9</accession>